<dbReference type="Pfam" id="PF01507">
    <property type="entry name" value="PAPS_reduct"/>
    <property type="match status" value="1"/>
</dbReference>
<protein>
    <submittedName>
        <fullName evidence="2">Phosphoadenosine phosphosulfate reductase family protein</fullName>
    </submittedName>
</protein>
<sequence length="346" mass="40222">MNIIVFFSGGKASFASAVDAKLRFPEANIILYFTDTLWENEDLYRFIHEASDKLELPLLIHSSGLTPIQVMFEEKLVYNSMIGRCSTILKQKVSQDFIRRGIRPKIEKWRNKQYLKNENFTFDPTLYFGIGFEEMHRAPAIQKNWAPFKVEMPLIERNIWKDEVIKRYNIRQPKLYDLGFSHNNCNGRCVKAGQAHYRLLREAMPAVFAKLVEQEFHLKMCVSAYRYITKGNNPKDKNPIPLEDVIPLEVQKKMLTELDEAYRDYFYDRASKPKLFIHPAASASSEYMKLKQYSFMKRDGAPLSLRDFQIELDSDSQVDLFDFGGCGCFTDPLCEDEISCGIGQYS</sequence>
<dbReference type="KEGG" id="pson:JI735_33635"/>
<accession>A0A974PJ08</accession>
<feature type="domain" description="Phosphoadenosine phosphosulphate reductase" evidence="1">
    <location>
        <begin position="3"/>
        <end position="101"/>
    </location>
</feature>
<dbReference type="AlphaFoldDB" id="A0A974PJ08"/>
<proteinExistence type="predicted"/>
<dbReference type="EMBL" id="CP068596">
    <property type="protein sequence ID" value="QQZ64595.1"/>
    <property type="molecule type" value="Genomic_DNA"/>
</dbReference>
<dbReference type="Proteomes" id="UP000595841">
    <property type="component" value="Plasmid unnamed1"/>
</dbReference>
<keyword evidence="2" id="KW-0614">Plasmid</keyword>
<dbReference type="InterPro" id="IPR014729">
    <property type="entry name" value="Rossmann-like_a/b/a_fold"/>
</dbReference>
<evidence type="ECO:0000313" key="2">
    <source>
        <dbReference type="EMBL" id="QQZ64595.1"/>
    </source>
</evidence>
<dbReference type="SUPFAM" id="SSF52402">
    <property type="entry name" value="Adenine nucleotide alpha hydrolases-like"/>
    <property type="match status" value="1"/>
</dbReference>
<organism evidence="2 3">
    <name type="scientific">Paenibacillus sonchi</name>
    <dbReference type="NCBI Taxonomy" id="373687"/>
    <lineage>
        <taxon>Bacteria</taxon>
        <taxon>Bacillati</taxon>
        <taxon>Bacillota</taxon>
        <taxon>Bacilli</taxon>
        <taxon>Bacillales</taxon>
        <taxon>Paenibacillaceae</taxon>
        <taxon>Paenibacillus</taxon>
        <taxon>Paenibacillus sonchi group</taxon>
    </lineage>
</organism>
<keyword evidence="3" id="KW-1185">Reference proteome</keyword>
<dbReference type="GO" id="GO:0003824">
    <property type="term" value="F:catalytic activity"/>
    <property type="evidence" value="ECO:0007669"/>
    <property type="project" value="InterPro"/>
</dbReference>
<gene>
    <name evidence="2" type="ORF">JI735_33635</name>
</gene>
<geneLocation type="plasmid" evidence="2 3">
    <name>unnamed1</name>
</geneLocation>
<dbReference type="InterPro" id="IPR002500">
    <property type="entry name" value="PAPS_reduct_dom"/>
</dbReference>
<name>A0A974PJ08_9BACL</name>
<evidence type="ECO:0000313" key="3">
    <source>
        <dbReference type="Proteomes" id="UP000595841"/>
    </source>
</evidence>
<dbReference type="Gene3D" id="3.40.50.620">
    <property type="entry name" value="HUPs"/>
    <property type="match status" value="1"/>
</dbReference>
<dbReference type="RefSeq" id="WP_051051458.1">
    <property type="nucleotide sequence ID" value="NZ_CP068596.1"/>
</dbReference>
<evidence type="ECO:0000259" key="1">
    <source>
        <dbReference type="Pfam" id="PF01507"/>
    </source>
</evidence>
<reference evidence="2 3" key="1">
    <citation type="submission" date="2021-01" db="EMBL/GenBank/DDBJ databases">
        <title>Whole genome sequence of Paenibacillus sonchi LMG 24727 for comparative genomics.</title>
        <authorList>
            <person name="Lee G."/>
            <person name="Kim M.-J."/>
            <person name="Lim K."/>
            <person name="Shin J.-H."/>
        </authorList>
    </citation>
    <scope>NUCLEOTIDE SEQUENCE [LARGE SCALE GENOMIC DNA]</scope>
    <source>
        <strain evidence="2 3">LMG 24727</strain>
        <plasmid evidence="2 3">unnamed1</plasmid>
    </source>
</reference>